<organism evidence="1 2">
    <name type="scientific">Niveibacterium umoris</name>
    <dbReference type="NCBI Taxonomy" id="1193620"/>
    <lineage>
        <taxon>Bacteria</taxon>
        <taxon>Pseudomonadati</taxon>
        <taxon>Pseudomonadota</taxon>
        <taxon>Betaproteobacteria</taxon>
        <taxon>Rhodocyclales</taxon>
        <taxon>Rhodocyclaceae</taxon>
        <taxon>Niveibacterium</taxon>
    </lineage>
</organism>
<keyword evidence="2" id="KW-1185">Reference proteome</keyword>
<gene>
    <name evidence="1" type="ORF">GGR36_001910</name>
</gene>
<dbReference type="Proteomes" id="UP000561045">
    <property type="component" value="Unassembled WGS sequence"/>
</dbReference>
<reference evidence="1 2" key="1">
    <citation type="submission" date="2020-08" db="EMBL/GenBank/DDBJ databases">
        <title>Genomic Encyclopedia of Type Strains, Phase IV (KMG-IV): sequencing the most valuable type-strain genomes for metagenomic binning, comparative biology and taxonomic classification.</title>
        <authorList>
            <person name="Goeker M."/>
        </authorList>
    </citation>
    <scope>NUCLEOTIDE SEQUENCE [LARGE SCALE GENOMIC DNA]</scope>
    <source>
        <strain evidence="1 2">DSM 106739</strain>
    </source>
</reference>
<protein>
    <submittedName>
        <fullName evidence="1">Uncharacterized protein</fullName>
    </submittedName>
</protein>
<evidence type="ECO:0000313" key="1">
    <source>
        <dbReference type="EMBL" id="MBB4012602.1"/>
    </source>
</evidence>
<sequence>MLLRLYGVASTALLVGYAFGIPAAESGQFPWGVVSMG</sequence>
<evidence type="ECO:0000313" key="2">
    <source>
        <dbReference type="Proteomes" id="UP000561045"/>
    </source>
</evidence>
<dbReference type="AlphaFoldDB" id="A0A840BLS8"/>
<comment type="caution">
    <text evidence="1">The sequence shown here is derived from an EMBL/GenBank/DDBJ whole genome shotgun (WGS) entry which is preliminary data.</text>
</comment>
<accession>A0A840BLS8</accession>
<proteinExistence type="predicted"/>
<dbReference type="EMBL" id="JACIET010000001">
    <property type="protein sequence ID" value="MBB4012602.1"/>
    <property type="molecule type" value="Genomic_DNA"/>
</dbReference>
<name>A0A840BLS8_9RHOO</name>